<reference evidence="1" key="1">
    <citation type="submission" date="2018-05" db="EMBL/GenBank/DDBJ databases">
        <authorList>
            <person name="Lanie J.A."/>
            <person name="Ng W.-L."/>
            <person name="Kazmierczak K.M."/>
            <person name="Andrzejewski T.M."/>
            <person name="Davidsen T.M."/>
            <person name="Wayne K.J."/>
            <person name="Tettelin H."/>
            <person name="Glass J.I."/>
            <person name="Rusch D."/>
            <person name="Podicherti R."/>
            <person name="Tsui H.-C.T."/>
            <person name="Winkler M.E."/>
        </authorList>
    </citation>
    <scope>NUCLEOTIDE SEQUENCE</scope>
</reference>
<sequence>RHSFQFYIANPLGTDQWKTINGVYGGWTDQAANTAEVGNFSAAYRGATTALTGIRIATSNSATFEAGDVTLYGVAS</sequence>
<protein>
    <submittedName>
        <fullName evidence="1">Uncharacterized protein</fullName>
    </submittedName>
</protein>
<organism evidence="1">
    <name type="scientific">marine metagenome</name>
    <dbReference type="NCBI Taxonomy" id="408172"/>
    <lineage>
        <taxon>unclassified sequences</taxon>
        <taxon>metagenomes</taxon>
        <taxon>ecological metagenomes</taxon>
    </lineage>
</organism>
<name>A0A382YY99_9ZZZZ</name>
<proteinExistence type="predicted"/>
<gene>
    <name evidence="1" type="ORF">METZ01_LOCUS441017</name>
</gene>
<feature type="non-terminal residue" evidence="1">
    <location>
        <position position="1"/>
    </location>
</feature>
<dbReference type="EMBL" id="UINC01179471">
    <property type="protein sequence ID" value="SVD88163.1"/>
    <property type="molecule type" value="Genomic_DNA"/>
</dbReference>
<accession>A0A382YY99</accession>
<evidence type="ECO:0000313" key="1">
    <source>
        <dbReference type="EMBL" id="SVD88163.1"/>
    </source>
</evidence>
<dbReference type="AlphaFoldDB" id="A0A382YY99"/>